<keyword evidence="8" id="KW-0749">Sporulation</keyword>
<keyword evidence="6 11" id="KW-0863">Zinc-finger</keyword>
<comment type="similarity">
    <text evidence="2">Belongs to the MUB1/samB family.</text>
</comment>
<dbReference type="GO" id="GO:0007163">
    <property type="term" value="P:establishment or maintenance of cell polarity"/>
    <property type="evidence" value="ECO:0007669"/>
    <property type="project" value="TreeGrafter"/>
</dbReference>
<protein>
    <recommendedName>
        <fullName evidence="3">MYND-type zinc finger protein samB</fullName>
    </recommendedName>
    <alternativeName>
        <fullName evidence="10">Suppressor of anucleate metulae protein B</fullName>
    </alternativeName>
</protein>
<keyword evidence="5" id="KW-0479">Metal-binding</keyword>
<dbReference type="InterPro" id="IPR051664">
    <property type="entry name" value="MYND-type_zinc_finger"/>
</dbReference>
<dbReference type="EMBL" id="KN847040">
    <property type="protein sequence ID" value="KIW33783.1"/>
    <property type="molecule type" value="Genomic_DNA"/>
</dbReference>
<gene>
    <name evidence="14" type="ORF">PV07_00607</name>
</gene>
<dbReference type="Pfam" id="PF01753">
    <property type="entry name" value="zf-MYND"/>
    <property type="match status" value="1"/>
</dbReference>
<accession>A0A0D2CRD5</accession>
<comment type="function">
    <text evidence="9">Involved in determination of the onset of polarized growth and morphogenesis. Plays a role in the regulation of branching in hyphae and spore formation.</text>
</comment>
<evidence type="ECO:0000256" key="10">
    <source>
        <dbReference type="ARBA" id="ARBA00031540"/>
    </source>
</evidence>
<dbReference type="PANTHER" id="PTHR47442">
    <property type="entry name" value="MYND-TYPE ZINC FINGER PROTEIN MUB1"/>
    <property type="match status" value="1"/>
</dbReference>
<reference evidence="14 15" key="1">
    <citation type="submission" date="2015-01" db="EMBL/GenBank/DDBJ databases">
        <title>The Genome Sequence of Cladophialophora immunda CBS83496.</title>
        <authorList>
            <consortium name="The Broad Institute Genomics Platform"/>
            <person name="Cuomo C."/>
            <person name="de Hoog S."/>
            <person name="Gorbushina A."/>
            <person name="Stielow B."/>
            <person name="Teixiera M."/>
            <person name="Abouelleil A."/>
            <person name="Chapman S.B."/>
            <person name="Priest M."/>
            <person name="Young S.K."/>
            <person name="Wortman J."/>
            <person name="Nusbaum C."/>
            <person name="Birren B."/>
        </authorList>
    </citation>
    <scope>NUCLEOTIDE SEQUENCE [LARGE SCALE GENOMIC DNA]</scope>
    <source>
        <strain evidence="14 15">CBS 83496</strain>
    </source>
</reference>
<evidence type="ECO:0000256" key="5">
    <source>
        <dbReference type="ARBA" id="ARBA00022723"/>
    </source>
</evidence>
<feature type="compositionally biased region" description="Polar residues" evidence="12">
    <location>
        <begin position="192"/>
        <end position="205"/>
    </location>
</feature>
<evidence type="ECO:0000256" key="7">
    <source>
        <dbReference type="ARBA" id="ARBA00022833"/>
    </source>
</evidence>
<feature type="compositionally biased region" description="Basic and acidic residues" evidence="12">
    <location>
        <begin position="352"/>
        <end position="373"/>
    </location>
</feature>
<evidence type="ECO:0000313" key="15">
    <source>
        <dbReference type="Proteomes" id="UP000054466"/>
    </source>
</evidence>
<dbReference type="PANTHER" id="PTHR47442:SF1">
    <property type="entry name" value="MYND-TYPE ZINC FINGER PROTEIN MUB1"/>
    <property type="match status" value="1"/>
</dbReference>
<dbReference type="GO" id="GO:0030435">
    <property type="term" value="P:sporulation resulting in formation of a cellular spore"/>
    <property type="evidence" value="ECO:0007669"/>
    <property type="project" value="UniProtKB-KW"/>
</dbReference>
<dbReference type="GeneID" id="27339801"/>
<proteinExistence type="inferred from homology"/>
<evidence type="ECO:0000256" key="11">
    <source>
        <dbReference type="PROSITE-ProRule" id="PRU00134"/>
    </source>
</evidence>
<evidence type="ECO:0000256" key="1">
    <source>
        <dbReference type="ARBA" id="ARBA00004496"/>
    </source>
</evidence>
<dbReference type="InterPro" id="IPR016024">
    <property type="entry name" value="ARM-type_fold"/>
</dbReference>
<feature type="region of interest" description="Disordered" evidence="12">
    <location>
        <begin position="135"/>
        <end position="163"/>
    </location>
</feature>
<keyword evidence="15" id="KW-1185">Reference proteome</keyword>
<keyword evidence="7" id="KW-0862">Zinc</keyword>
<dbReference type="Proteomes" id="UP000054466">
    <property type="component" value="Unassembled WGS sequence"/>
</dbReference>
<dbReference type="GO" id="GO:1990304">
    <property type="term" value="C:MUB1-RAD6-UBR2 ubiquitin ligase complex"/>
    <property type="evidence" value="ECO:0007669"/>
    <property type="project" value="TreeGrafter"/>
</dbReference>
<dbReference type="OrthoDB" id="5594178at2759"/>
<dbReference type="GO" id="GO:0008270">
    <property type="term" value="F:zinc ion binding"/>
    <property type="evidence" value="ECO:0007669"/>
    <property type="project" value="UniProtKB-KW"/>
</dbReference>
<dbReference type="SUPFAM" id="SSF144232">
    <property type="entry name" value="HIT/MYND zinc finger-like"/>
    <property type="match status" value="1"/>
</dbReference>
<name>A0A0D2CRD5_9EURO</name>
<evidence type="ECO:0000256" key="6">
    <source>
        <dbReference type="ARBA" id="ARBA00022771"/>
    </source>
</evidence>
<dbReference type="AlphaFoldDB" id="A0A0D2CRD5"/>
<feature type="region of interest" description="Disordered" evidence="12">
    <location>
        <begin position="176"/>
        <end position="224"/>
    </location>
</feature>
<evidence type="ECO:0000256" key="12">
    <source>
        <dbReference type="SAM" id="MobiDB-lite"/>
    </source>
</evidence>
<feature type="region of interest" description="Disordered" evidence="12">
    <location>
        <begin position="280"/>
        <end position="387"/>
    </location>
</feature>
<keyword evidence="4" id="KW-0963">Cytoplasm</keyword>
<dbReference type="RefSeq" id="XP_016253999.1">
    <property type="nucleotide sequence ID" value="XM_016387071.1"/>
</dbReference>
<evidence type="ECO:0000256" key="2">
    <source>
        <dbReference type="ARBA" id="ARBA00010655"/>
    </source>
</evidence>
<evidence type="ECO:0000256" key="4">
    <source>
        <dbReference type="ARBA" id="ARBA00022490"/>
    </source>
</evidence>
<feature type="compositionally biased region" description="Acidic residues" evidence="12">
    <location>
        <begin position="329"/>
        <end position="347"/>
    </location>
</feature>
<dbReference type="GO" id="GO:0006511">
    <property type="term" value="P:ubiquitin-dependent protein catabolic process"/>
    <property type="evidence" value="ECO:0007669"/>
    <property type="project" value="TreeGrafter"/>
</dbReference>
<organism evidence="14 15">
    <name type="scientific">Cladophialophora immunda</name>
    <dbReference type="NCBI Taxonomy" id="569365"/>
    <lineage>
        <taxon>Eukaryota</taxon>
        <taxon>Fungi</taxon>
        <taxon>Dikarya</taxon>
        <taxon>Ascomycota</taxon>
        <taxon>Pezizomycotina</taxon>
        <taxon>Eurotiomycetes</taxon>
        <taxon>Chaetothyriomycetidae</taxon>
        <taxon>Chaetothyriales</taxon>
        <taxon>Herpotrichiellaceae</taxon>
        <taxon>Cladophialophora</taxon>
    </lineage>
</organism>
<dbReference type="SUPFAM" id="SSF48371">
    <property type="entry name" value="ARM repeat"/>
    <property type="match status" value="1"/>
</dbReference>
<evidence type="ECO:0000256" key="9">
    <source>
        <dbReference type="ARBA" id="ARBA00025097"/>
    </source>
</evidence>
<dbReference type="GO" id="GO:0005737">
    <property type="term" value="C:cytoplasm"/>
    <property type="evidence" value="ECO:0007669"/>
    <property type="project" value="UniProtKB-SubCell"/>
</dbReference>
<dbReference type="HOGENOM" id="CLU_014851_0_0_1"/>
<dbReference type="InterPro" id="IPR002893">
    <property type="entry name" value="Znf_MYND"/>
</dbReference>
<feature type="domain" description="MYND-type" evidence="13">
    <location>
        <begin position="571"/>
        <end position="612"/>
    </location>
</feature>
<evidence type="ECO:0000259" key="13">
    <source>
        <dbReference type="PROSITE" id="PS50865"/>
    </source>
</evidence>
<dbReference type="VEuPathDB" id="FungiDB:PV07_00607"/>
<dbReference type="Gene3D" id="6.10.140.2220">
    <property type="match status" value="1"/>
</dbReference>
<dbReference type="FunFam" id="6.10.140.2220:FF:000003">
    <property type="entry name" value="MYND-type zinc finger protein"/>
    <property type="match status" value="1"/>
</dbReference>
<sequence length="625" mass="70448">MREVNFSIPNVNKASVHITTTLYDRRALDCTSTLPLINSLNHLAYLTTSSARIRDILTVDGGVERLVCILKEGRSKDEMHMWKWNLAFQCIVNIGVRGSENVRTRVVEADMVPVIATILWDYILVIEMEKAKADAEQEKRNGSKHSGSSKASKLSRELTQDPATRTSFFEHLHAATDHRSNRRQAPPPSLDLPQSFSQSFGTTETGPAEGGSIMPPSVFTSPPERTMFPRRDLHHHNRGHESRNSFHRSLNLQPPATAVPSMDASDGFSLRPVREVDRLPSMLPPLNTGVTSHPDSPTTPSAPLHRGVLSPVGRRMRRPSIRHQNSTGDNDDMGMDDVAGPDDELMDPEAPAEGRSRDQTRDPSPHDLHDMDGRQPLTLTIPPQQAREIDNNVDIAQQTPITAGMGNPLGPGGLEAMGVSPIPPPPATAASPAIPLNAYPNFFLRNATATATTALMPRDEDVLMGLQLLAYISKYCYLRHYFQATHLVPRLRIDREVEKIYGPMRGCAPLPEPTEDEDEEFLQPDDYNIFPLVEKFTVRHHSKDMQYWACVVMRNLCRKDDARGGIRQCANYKCGKWEEYTRQFAKCRRCRRTKYCSKECQRESWSMHRHWCHLENAYLNRRTNA</sequence>
<evidence type="ECO:0000313" key="14">
    <source>
        <dbReference type="EMBL" id="KIW33783.1"/>
    </source>
</evidence>
<dbReference type="PROSITE" id="PS50865">
    <property type="entry name" value="ZF_MYND_2"/>
    <property type="match status" value="1"/>
</dbReference>
<evidence type="ECO:0000256" key="3">
    <source>
        <dbReference type="ARBA" id="ARBA00019873"/>
    </source>
</evidence>
<comment type="subcellular location">
    <subcellularLocation>
        <location evidence="1">Cytoplasm</location>
    </subcellularLocation>
</comment>
<evidence type="ECO:0000256" key="8">
    <source>
        <dbReference type="ARBA" id="ARBA00022969"/>
    </source>
</evidence>
<feature type="compositionally biased region" description="Polar residues" evidence="12">
    <location>
        <begin position="288"/>
        <end position="301"/>
    </location>
</feature>